<accession>A0A6L5XCM7</accession>
<reference evidence="1 2" key="1">
    <citation type="submission" date="2019-08" db="EMBL/GenBank/DDBJ databases">
        <title>In-depth cultivation of the pig gut microbiome towards novel bacterial diversity and tailored functional studies.</title>
        <authorList>
            <person name="Wylensek D."/>
            <person name="Hitch T.C.A."/>
            <person name="Clavel T."/>
        </authorList>
    </citation>
    <scope>NUCLEOTIDE SEQUENCE [LARGE SCALE GENOMIC DNA]</scope>
    <source>
        <strain evidence="1 2">Oil-RF-744-WCA-WT-10</strain>
    </source>
</reference>
<comment type="caution">
    <text evidence="1">The sequence shown here is derived from an EMBL/GenBank/DDBJ whole genome shotgun (WGS) entry which is preliminary data.</text>
</comment>
<organism evidence="1 2">
    <name type="scientific">Sodaliphilus pleomorphus</name>
    <dbReference type="NCBI Taxonomy" id="2606626"/>
    <lineage>
        <taxon>Bacteria</taxon>
        <taxon>Pseudomonadati</taxon>
        <taxon>Bacteroidota</taxon>
        <taxon>Bacteroidia</taxon>
        <taxon>Bacteroidales</taxon>
        <taxon>Muribaculaceae</taxon>
        <taxon>Sodaliphilus</taxon>
    </lineage>
</organism>
<dbReference type="AlphaFoldDB" id="A0A6L5XCM7"/>
<gene>
    <name evidence="1" type="ORF">FYJ29_04485</name>
</gene>
<protein>
    <submittedName>
        <fullName evidence="1">DUF4294 domain-containing protein</fullName>
    </submittedName>
</protein>
<keyword evidence="2" id="KW-1185">Reference proteome</keyword>
<evidence type="ECO:0000313" key="2">
    <source>
        <dbReference type="Proteomes" id="UP000483362"/>
    </source>
</evidence>
<proteinExistence type="predicted"/>
<evidence type="ECO:0000313" key="1">
    <source>
        <dbReference type="EMBL" id="MSS17023.1"/>
    </source>
</evidence>
<dbReference type="Proteomes" id="UP000483362">
    <property type="component" value="Unassembled WGS sequence"/>
</dbReference>
<sequence length="200" mass="23354">MSLPAVAQVDLGTDISNVNLSPLRDVYRGYHLATDPLTGQQTMWIDMLPVIIYPNERFRNKAEEAFYWKTVRDVKRVLPYAKLINRTLQETYEYLATFDTKQEKDAYLKHFEHDLYAQYKPVMKKLTKSQGKMMIKLINRETNQNSYSVIKAFLGTFRAGFWQTFGRFFGVNLKTGYNPGKDKTDAMIERICVRVEQGQL</sequence>
<name>A0A6L5XCM7_9BACT</name>
<dbReference type="InterPro" id="IPR025636">
    <property type="entry name" value="DUF4294"/>
</dbReference>
<dbReference type="Pfam" id="PF14127">
    <property type="entry name" value="DUF4294"/>
    <property type="match status" value="1"/>
</dbReference>
<dbReference type="EMBL" id="VULT01000005">
    <property type="protein sequence ID" value="MSS17023.1"/>
    <property type="molecule type" value="Genomic_DNA"/>
</dbReference>